<reference evidence="3" key="2">
    <citation type="submission" date="2022-01" db="EMBL/GenBank/DDBJ databases">
        <authorList>
            <person name="Yamashiro T."/>
            <person name="Shiraishi A."/>
            <person name="Satake H."/>
            <person name="Nakayama K."/>
        </authorList>
    </citation>
    <scope>NUCLEOTIDE SEQUENCE</scope>
</reference>
<dbReference type="Proteomes" id="UP001151760">
    <property type="component" value="Unassembled WGS sequence"/>
</dbReference>
<organism evidence="3 4">
    <name type="scientific">Tanacetum coccineum</name>
    <dbReference type="NCBI Taxonomy" id="301880"/>
    <lineage>
        <taxon>Eukaryota</taxon>
        <taxon>Viridiplantae</taxon>
        <taxon>Streptophyta</taxon>
        <taxon>Embryophyta</taxon>
        <taxon>Tracheophyta</taxon>
        <taxon>Spermatophyta</taxon>
        <taxon>Magnoliopsida</taxon>
        <taxon>eudicotyledons</taxon>
        <taxon>Gunneridae</taxon>
        <taxon>Pentapetalae</taxon>
        <taxon>asterids</taxon>
        <taxon>campanulids</taxon>
        <taxon>Asterales</taxon>
        <taxon>Asteraceae</taxon>
        <taxon>Asteroideae</taxon>
        <taxon>Anthemideae</taxon>
        <taxon>Anthemidinae</taxon>
        <taxon>Tanacetum</taxon>
    </lineage>
</organism>
<feature type="coiled-coil region" evidence="1">
    <location>
        <begin position="4"/>
        <end position="31"/>
    </location>
</feature>
<comment type="caution">
    <text evidence="3">The sequence shown here is derived from an EMBL/GenBank/DDBJ whole genome shotgun (WGS) entry which is preliminary data.</text>
</comment>
<name>A0ABQ4ZUD7_9ASTR</name>
<feature type="region of interest" description="Disordered" evidence="2">
    <location>
        <begin position="113"/>
        <end position="166"/>
    </location>
</feature>
<sequence>METKDILSSCLESKEQEIQRMQKQAKILKKSSMNKFNALKTTTQRLERQTFTNSLLFQRVLKTSNYEYEAREARENFKDDTQIEAQTFKEILIQNMNSIEKCIVERALHEQEIQNSSENDCSKTGNNQSSENQGNTSGNESSRSGNEYSKRSSFGNDTDIKPSYDTEPMAEVPYTAEYNVFAVETQHTEQPKNMNDTSLMEKVDSNTTPDSSDMCNNEFEDDQNQLRNANATLTHELNECKSDLEESNGTRDKCRCALHHNEIELDKYKRYKDCTIEKDKVERKLKETLSLLAQQEIDSKEALKTKEHENFLVKEKNNELVKQSSLEHTRYVCLLKEKDKLIHDFRIKEEKDIDKLIALENQVKFLNEIIYKRNQSVQTIHMLAPNLSSSYNGRPSFANPKYLKNTQSKKPCLYQIPYDKDDLANIFAPNREETLTLEQESRSKLHKETVKHKSRQAFNTVTHNINHFKTIVDLAWEKRMENGWQKPTIQEITVLVKNLLIPLAIKSKEDAFEFENALKKEMFEDLEYVKSLEKEVDVLESEKADFSNEYDLLVQDCISKDIMCTFLHSLANIDEQTELQCLYLEKIKERKSLTIELSKQTENICKEDYNELLKSFSKLEQHSISLELTLQQCPSRNRSKRMSFQSPKESVGSNDMVHNHYLEEAKKKAQHYQW</sequence>
<protein>
    <submittedName>
        <fullName evidence="3">Uncharacterized protein</fullName>
    </submittedName>
</protein>
<proteinExistence type="predicted"/>
<accession>A0ABQ4ZUD7</accession>
<feature type="compositionally biased region" description="Polar residues" evidence="2">
    <location>
        <begin position="113"/>
        <end position="156"/>
    </location>
</feature>
<keyword evidence="4" id="KW-1185">Reference proteome</keyword>
<reference evidence="3" key="1">
    <citation type="journal article" date="2022" name="Int. J. Mol. Sci.">
        <title>Draft Genome of Tanacetum Coccineum: Genomic Comparison of Closely Related Tanacetum-Family Plants.</title>
        <authorList>
            <person name="Yamashiro T."/>
            <person name="Shiraishi A."/>
            <person name="Nakayama K."/>
            <person name="Satake H."/>
        </authorList>
    </citation>
    <scope>NUCLEOTIDE SEQUENCE</scope>
</reference>
<gene>
    <name evidence="3" type="ORF">Tco_0800862</name>
</gene>
<evidence type="ECO:0000313" key="3">
    <source>
        <dbReference type="EMBL" id="GJS93894.1"/>
    </source>
</evidence>
<evidence type="ECO:0000256" key="1">
    <source>
        <dbReference type="SAM" id="Coils"/>
    </source>
</evidence>
<keyword evidence="1" id="KW-0175">Coiled coil</keyword>
<evidence type="ECO:0000313" key="4">
    <source>
        <dbReference type="Proteomes" id="UP001151760"/>
    </source>
</evidence>
<evidence type="ECO:0000256" key="2">
    <source>
        <dbReference type="SAM" id="MobiDB-lite"/>
    </source>
</evidence>
<dbReference type="EMBL" id="BQNB010011691">
    <property type="protein sequence ID" value="GJS93894.1"/>
    <property type="molecule type" value="Genomic_DNA"/>
</dbReference>